<dbReference type="InterPro" id="IPR011047">
    <property type="entry name" value="Quinoprotein_ADH-like_sf"/>
</dbReference>
<reference evidence="4 5" key="1">
    <citation type="submission" date="2020-02" db="EMBL/GenBank/DDBJ databases">
        <title>Full genome sequence of Nocardioides sp. R-3366.</title>
        <authorList>
            <person name="Im W.-T."/>
        </authorList>
    </citation>
    <scope>NUCLEOTIDE SEQUENCE [LARGE SCALE GENOMIC DNA]</scope>
    <source>
        <strain evidence="4 5">R-3366</strain>
    </source>
</reference>
<keyword evidence="2" id="KW-0472">Membrane</keyword>
<organism evidence="4 5">
    <name type="scientific">Nocardioides anomalus</name>
    <dbReference type="NCBI Taxonomy" id="2712223"/>
    <lineage>
        <taxon>Bacteria</taxon>
        <taxon>Bacillati</taxon>
        <taxon>Actinomycetota</taxon>
        <taxon>Actinomycetes</taxon>
        <taxon>Propionibacteriales</taxon>
        <taxon>Nocardioidaceae</taxon>
        <taxon>Nocardioides</taxon>
    </lineage>
</organism>
<keyword evidence="5" id="KW-1185">Reference proteome</keyword>
<keyword evidence="3" id="KW-0732">Signal</keyword>
<feature type="transmembrane region" description="Helical" evidence="2">
    <location>
        <begin position="304"/>
        <end position="324"/>
    </location>
</feature>
<feature type="chain" id="PRO_5026128197" evidence="3">
    <location>
        <begin position="27"/>
        <end position="327"/>
    </location>
</feature>
<accession>A0A6G6W7V3</accession>
<dbReference type="RefSeq" id="WP_165227745.1">
    <property type="nucleotide sequence ID" value="NZ_CP049257.1"/>
</dbReference>
<name>A0A6G6W7V3_9ACTN</name>
<feature type="signal peptide" evidence="3">
    <location>
        <begin position="1"/>
        <end position="26"/>
    </location>
</feature>
<keyword evidence="2" id="KW-1133">Transmembrane helix</keyword>
<dbReference type="KEGG" id="nano:G5V58_00325"/>
<evidence type="ECO:0000313" key="4">
    <source>
        <dbReference type="EMBL" id="QIG41421.1"/>
    </source>
</evidence>
<dbReference type="AlphaFoldDB" id="A0A6G6W7V3"/>
<evidence type="ECO:0000256" key="1">
    <source>
        <dbReference type="SAM" id="MobiDB-lite"/>
    </source>
</evidence>
<feature type="region of interest" description="Disordered" evidence="1">
    <location>
        <begin position="267"/>
        <end position="301"/>
    </location>
</feature>
<dbReference type="EMBL" id="CP049257">
    <property type="protein sequence ID" value="QIG41421.1"/>
    <property type="molecule type" value="Genomic_DNA"/>
</dbReference>
<dbReference type="Proteomes" id="UP000502996">
    <property type="component" value="Chromosome"/>
</dbReference>
<feature type="compositionally biased region" description="Basic and acidic residues" evidence="1">
    <location>
        <begin position="287"/>
        <end position="301"/>
    </location>
</feature>
<gene>
    <name evidence="4" type="ORF">G5V58_00325</name>
</gene>
<evidence type="ECO:0000256" key="2">
    <source>
        <dbReference type="SAM" id="Phobius"/>
    </source>
</evidence>
<dbReference type="SUPFAM" id="SSF50998">
    <property type="entry name" value="Quinoprotein alcohol dehydrogenase-like"/>
    <property type="match status" value="1"/>
</dbReference>
<sequence length="327" mass="34310">MRERALVALVAVPFLLGAASASSSSADGQVAFTVQDPEIVESSGLAVVDGLVVTTNDSGNSGRLYTLDPATGETVGTTDWAREPTDVEALAPAPSGAVWVGDIGDNQAVRDSVQVAQVPVGRQRLDADVRSYDLVYPDGAHDAETLLCDPTSGRLYVGTKSPLGGTLYAAPAELSPDRPNALEPVGDVLPLATDGAFLPGGDRVVIRNYGVADVYAFPSMERLDQLRLPSQEQGEGLAVDADGSLLLSSEGQRQDVVRVEVPSPTVTLTVSGSASPSAEPTPPTTVSREDRELPESTETERSPWPWFLGGLLGVGFITVLGFSLRRR</sequence>
<protein>
    <submittedName>
        <fullName evidence="4">WD40 repeat domain-containing protein</fullName>
    </submittedName>
</protein>
<keyword evidence="2" id="KW-0812">Transmembrane</keyword>
<evidence type="ECO:0000313" key="5">
    <source>
        <dbReference type="Proteomes" id="UP000502996"/>
    </source>
</evidence>
<proteinExistence type="predicted"/>
<evidence type="ECO:0000256" key="3">
    <source>
        <dbReference type="SAM" id="SignalP"/>
    </source>
</evidence>